<proteinExistence type="predicted"/>
<feature type="compositionally biased region" description="Low complexity" evidence="1">
    <location>
        <begin position="103"/>
        <end position="119"/>
    </location>
</feature>
<feature type="region of interest" description="Disordered" evidence="1">
    <location>
        <begin position="101"/>
        <end position="125"/>
    </location>
</feature>
<feature type="domain" description="CCD97-like C-terminal" evidence="2">
    <location>
        <begin position="125"/>
        <end position="347"/>
    </location>
</feature>
<gene>
    <name evidence="3" type="ORF">HK105_205425</name>
</gene>
<dbReference type="Pfam" id="PF09747">
    <property type="entry name" value="CCD97-like_C"/>
    <property type="match status" value="1"/>
</dbReference>
<protein>
    <recommendedName>
        <fullName evidence="2">CCD97-like C-terminal domain-containing protein</fullName>
    </recommendedName>
</protein>
<sequence>MGVSANDRDLAAEPDPALAEAVVPFLMSLSDFELRPLHVGQTPPSRSDVERQLRATLGRDQALFLEKWGHRLGEAQLRAFEPLQHDDYEVRFHLARLHKQLRRQGGQASQQSRGPGASATKAVRNRRLRYMQVGLDREYFSLEAMRDREPELYEQFVGRFVSERERSQPFPASMGLVERIYHDIDDAEHRRRLGRDTEESSHLERPAGSGDGDADQGEEEQIVEYDTDSESEDADPGTGESAAVVAAATPEPAADRPARPFVEPEYDADEFGDGADELEEEREYELELERTLEERAELENELRRIMRERFVDGLDSTFRYSEIDDDEGLDDLDMIGADEQDRYFDED</sequence>
<dbReference type="InterPro" id="IPR018613">
    <property type="entry name" value="Ccdc97-like"/>
</dbReference>
<name>A0ABR4N6D3_9FUNG</name>
<dbReference type="Proteomes" id="UP001527925">
    <property type="component" value="Unassembled WGS sequence"/>
</dbReference>
<feature type="compositionally biased region" description="Acidic residues" evidence="1">
    <location>
        <begin position="212"/>
        <end position="235"/>
    </location>
</feature>
<dbReference type="EMBL" id="JADGIZ020000027">
    <property type="protein sequence ID" value="KAL2915101.1"/>
    <property type="molecule type" value="Genomic_DNA"/>
</dbReference>
<comment type="caution">
    <text evidence="3">The sequence shown here is derived from an EMBL/GenBank/DDBJ whole genome shotgun (WGS) entry which is preliminary data.</text>
</comment>
<feature type="compositionally biased region" description="Basic and acidic residues" evidence="1">
    <location>
        <begin position="189"/>
        <end position="205"/>
    </location>
</feature>
<feature type="compositionally biased region" description="Low complexity" evidence="1">
    <location>
        <begin position="242"/>
        <end position="252"/>
    </location>
</feature>
<evidence type="ECO:0000256" key="1">
    <source>
        <dbReference type="SAM" id="MobiDB-lite"/>
    </source>
</evidence>
<evidence type="ECO:0000259" key="2">
    <source>
        <dbReference type="Pfam" id="PF09747"/>
    </source>
</evidence>
<dbReference type="PANTHER" id="PTHR31840">
    <property type="entry name" value="COILED-COIL DOMAIN-CONTAINING PROTEIN 97"/>
    <property type="match status" value="1"/>
</dbReference>
<evidence type="ECO:0000313" key="4">
    <source>
        <dbReference type="Proteomes" id="UP001527925"/>
    </source>
</evidence>
<evidence type="ECO:0000313" key="3">
    <source>
        <dbReference type="EMBL" id="KAL2915101.1"/>
    </source>
</evidence>
<organism evidence="3 4">
    <name type="scientific">Polyrhizophydium stewartii</name>
    <dbReference type="NCBI Taxonomy" id="2732419"/>
    <lineage>
        <taxon>Eukaryota</taxon>
        <taxon>Fungi</taxon>
        <taxon>Fungi incertae sedis</taxon>
        <taxon>Chytridiomycota</taxon>
        <taxon>Chytridiomycota incertae sedis</taxon>
        <taxon>Chytridiomycetes</taxon>
        <taxon>Rhizophydiales</taxon>
        <taxon>Rhizophydiales incertae sedis</taxon>
        <taxon>Polyrhizophydium</taxon>
    </lineage>
</organism>
<accession>A0ABR4N6D3</accession>
<feature type="region of interest" description="Disordered" evidence="1">
    <location>
        <begin position="189"/>
        <end position="279"/>
    </location>
</feature>
<feature type="compositionally biased region" description="Acidic residues" evidence="1">
    <location>
        <begin position="264"/>
        <end position="279"/>
    </location>
</feature>
<keyword evidence="4" id="KW-1185">Reference proteome</keyword>
<dbReference type="PANTHER" id="PTHR31840:SF1">
    <property type="entry name" value="COILED-COIL DOMAIN-CONTAINING PROTEIN 97"/>
    <property type="match status" value="1"/>
</dbReference>
<reference evidence="3 4" key="1">
    <citation type="submission" date="2023-09" db="EMBL/GenBank/DDBJ databases">
        <title>Pangenome analysis of Batrachochytrium dendrobatidis and related Chytrids.</title>
        <authorList>
            <person name="Yacoub M.N."/>
            <person name="Stajich J.E."/>
            <person name="James T.Y."/>
        </authorList>
    </citation>
    <scope>NUCLEOTIDE SEQUENCE [LARGE SCALE GENOMIC DNA]</scope>
    <source>
        <strain evidence="3 4">JEL0888</strain>
    </source>
</reference>
<dbReference type="InterPro" id="IPR040233">
    <property type="entry name" value="CCD97-like_C"/>
</dbReference>